<sequence>MIPKTANVVIIGSGAMGASTAYHLAKMGVKDIVILEKEEVPGGHTTSRCAGGFRHQFSTKINVLLSKLSIEKIRYLQEELNYNFDINYCGYVFLLTENDDLSFFKNAVKMQNELNVNTQWLELNEIKEMLPMMRIDDVIAATYYEYDGLMEPSSLVNAYLSEAEKMGVKIFTGETVIGIDTKDNKIEGIATISGKISTPIVVNAAGPWAGEIGKLVNVNIPIKPVMQQLFFTSKIEWVSNSFPVVIFPYEGLGFHKEGDGLLTGMTKPPVKDNCFELMIDEEWELLHCEKAIQRIPDIENTYIRSRWAGFYEETEDDHPIVGSIPGIDGFYCIAGFNGHGFMQSPICGQLLAEEIIYGKARSLDIEILRVERFYNGKCTYTESFKI</sequence>
<dbReference type="GO" id="GO:0005737">
    <property type="term" value="C:cytoplasm"/>
    <property type="evidence" value="ECO:0007669"/>
    <property type="project" value="TreeGrafter"/>
</dbReference>
<dbReference type="AlphaFoldDB" id="A0A4Q0I8K2"/>
<dbReference type="Gene3D" id="3.50.50.60">
    <property type="entry name" value="FAD/NAD(P)-binding domain"/>
    <property type="match status" value="1"/>
</dbReference>
<gene>
    <name evidence="3" type="ORF">EFD62_01970</name>
</gene>
<dbReference type="Proteomes" id="UP000289166">
    <property type="component" value="Unassembled WGS sequence"/>
</dbReference>
<evidence type="ECO:0000259" key="2">
    <source>
        <dbReference type="Pfam" id="PF01266"/>
    </source>
</evidence>
<keyword evidence="4" id="KW-1185">Reference proteome</keyword>
<accession>A0A4Q0I8K2</accession>
<dbReference type="SUPFAM" id="SSF51905">
    <property type="entry name" value="FAD/NAD(P)-binding domain"/>
    <property type="match status" value="1"/>
</dbReference>
<dbReference type="EMBL" id="RLII01000001">
    <property type="protein sequence ID" value="RXE60710.1"/>
    <property type="molecule type" value="Genomic_DNA"/>
</dbReference>
<keyword evidence="1" id="KW-0560">Oxidoreductase</keyword>
<proteinExistence type="predicted"/>
<dbReference type="Gene3D" id="3.30.9.10">
    <property type="entry name" value="D-Amino Acid Oxidase, subunit A, domain 2"/>
    <property type="match status" value="1"/>
</dbReference>
<dbReference type="PANTHER" id="PTHR13847:SF287">
    <property type="entry name" value="FAD-DEPENDENT OXIDOREDUCTASE DOMAIN-CONTAINING PROTEIN 1"/>
    <property type="match status" value="1"/>
</dbReference>
<dbReference type="GO" id="GO:0016491">
    <property type="term" value="F:oxidoreductase activity"/>
    <property type="evidence" value="ECO:0007669"/>
    <property type="project" value="UniProtKB-KW"/>
</dbReference>
<reference evidence="4" key="1">
    <citation type="submission" date="2018-11" db="EMBL/GenBank/DDBJ databases">
        <title>Genome sequencing of a novel mesophilic and cellulolytic organism within the genus Hungateiclostridium.</title>
        <authorList>
            <person name="Rettenmaier R."/>
            <person name="Liebl W."/>
            <person name="Zverlov V."/>
        </authorList>
    </citation>
    <scope>NUCLEOTIDE SEQUENCE [LARGE SCALE GENOMIC DNA]</scope>
    <source>
        <strain evidence="4">N2K1</strain>
    </source>
</reference>
<feature type="domain" description="FAD dependent oxidoreductase" evidence="2">
    <location>
        <begin position="8"/>
        <end position="353"/>
    </location>
</feature>
<evidence type="ECO:0000256" key="1">
    <source>
        <dbReference type="ARBA" id="ARBA00023002"/>
    </source>
</evidence>
<dbReference type="OrthoDB" id="9794226at2"/>
<organism evidence="3 4">
    <name type="scientific">Acetivibrio mesophilus</name>
    <dbReference type="NCBI Taxonomy" id="2487273"/>
    <lineage>
        <taxon>Bacteria</taxon>
        <taxon>Bacillati</taxon>
        <taxon>Bacillota</taxon>
        <taxon>Clostridia</taxon>
        <taxon>Eubacteriales</taxon>
        <taxon>Oscillospiraceae</taxon>
        <taxon>Acetivibrio</taxon>
    </lineage>
</organism>
<dbReference type="PANTHER" id="PTHR13847">
    <property type="entry name" value="SARCOSINE DEHYDROGENASE-RELATED"/>
    <property type="match status" value="1"/>
</dbReference>
<evidence type="ECO:0000313" key="3">
    <source>
        <dbReference type="EMBL" id="RXE60710.1"/>
    </source>
</evidence>
<dbReference type="InterPro" id="IPR036188">
    <property type="entry name" value="FAD/NAD-bd_sf"/>
</dbReference>
<evidence type="ECO:0000313" key="4">
    <source>
        <dbReference type="Proteomes" id="UP000289166"/>
    </source>
</evidence>
<dbReference type="RefSeq" id="WP_069194544.1">
    <property type="nucleotide sequence ID" value="NZ_RLII01000001.1"/>
</dbReference>
<name>A0A4Q0I8K2_9FIRM</name>
<dbReference type="InterPro" id="IPR006076">
    <property type="entry name" value="FAD-dep_OxRdtase"/>
</dbReference>
<protein>
    <submittedName>
        <fullName evidence="3">FAD-binding oxidoreductase</fullName>
    </submittedName>
</protein>
<comment type="caution">
    <text evidence="3">The sequence shown here is derived from an EMBL/GenBank/DDBJ whole genome shotgun (WGS) entry which is preliminary data.</text>
</comment>
<dbReference type="Pfam" id="PF01266">
    <property type="entry name" value="DAO"/>
    <property type="match status" value="1"/>
</dbReference>